<dbReference type="PANTHER" id="PTHR33397:SF5">
    <property type="entry name" value="RNASE YUTE-RELATED"/>
    <property type="match status" value="1"/>
</dbReference>
<keyword evidence="1" id="KW-1277">Toxin-antitoxin system</keyword>
<gene>
    <name evidence="5" type="ordered locus">Nitsa_0852</name>
</gene>
<dbReference type="OrthoDB" id="5373123at2"/>
<evidence type="ECO:0000256" key="1">
    <source>
        <dbReference type="ARBA" id="ARBA00022649"/>
    </source>
</evidence>
<evidence type="ECO:0000256" key="2">
    <source>
        <dbReference type="ARBA" id="ARBA00022722"/>
    </source>
</evidence>
<protein>
    <recommendedName>
        <fullName evidence="7">DUF86 domain-containing protein</fullName>
    </recommendedName>
</protein>
<dbReference type="GO" id="GO:0016787">
    <property type="term" value="F:hydrolase activity"/>
    <property type="evidence" value="ECO:0007669"/>
    <property type="project" value="UniProtKB-KW"/>
</dbReference>
<evidence type="ECO:0008006" key="7">
    <source>
        <dbReference type="Google" id="ProtNLM"/>
    </source>
</evidence>
<evidence type="ECO:0000256" key="4">
    <source>
        <dbReference type="ARBA" id="ARBA00024207"/>
    </source>
</evidence>
<dbReference type="Pfam" id="PF01934">
    <property type="entry name" value="HepT-like"/>
    <property type="match status" value="1"/>
</dbReference>
<keyword evidence="2" id="KW-0540">Nuclease</keyword>
<dbReference type="RefSeq" id="WP_013553806.1">
    <property type="nucleotide sequence ID" value="NC_014935.1"/>
</dbReference>
<sequence>MLQRIEQLEENIRSLQQFKEEHSLESIRRNRFDEWALRYGLFESIQILIDLSCHLVHRYNLGAVKSYGECIRRLVEHGYLEAALGERLTGAVGLRNLLIHEYARIDPEKLYGFLELTGDFTDFIRQITGQGALE</sequence>
<proteinExistence type="inferred from homology"/>
<organism evidence="5 6">
    <name type="scientific">Nitratifractor salsuginis (strain DSM 16511 / JCM 12458 / E9I37-1)</name>
    <dbReference type="NCBI Taxonomy" id="749222"/>
    <lineage>
        <taxon>Bacteria</taxon>
        <taxon>Pseudomonadati</taxon>
        <taxon>Campylobacterota</taxon>
        <taxon>Epsilonproteobacteria</taxon>
        <taxon>Campylobacterales</taxon>
        <taxon>Sulfurovaceae</taxon>
        <taxon>Nitratifractor</taxon>
    </lineage>
</organism>
<dbReference type="HOGENOM" id="CLU_142825_1_0_7"/>
<evidence type="ECO:0000313" key="6">
    <source>
        <dbReference type="Proteomes" id="UP000008633"/>
    </source>
</evidence>
<name>E6X2P6_NITSE</name>
<dbReference type="PANTHER" id="PTHR33397">
    <property type="entry name" value="UPF0331 PROTEIN YUTE"/>
    <property type="match status" value="1"/>
</dbReference>
<dbReference type="GO" id="GO:0110001">
    <property type="term" value="C:toxin-antitoxin complex"/>
    <property type="evidence" value="ECO:0007669"/>
    <property type="project" value="InterPro"/>
</dbReference>
<dbReference type="Gene3D" id="1.20.120.580">
    <property type="entry name" value="bsu32300-like"/>
    <property type="match status" value="1"/>
</dbReference>
<reference evidence="5 6" key="1">
    <citation type="journal article" date="2011" name="Stand. Genomic Sci.">
        <title>Complete genome sequence of Nitratifractor salsuginis type strain (E9I37-1).</title>
        <authorList>
            <person name="Anderson I."/>
            <person name="Sikorski J."/>
            <person name="Zeytun A."/>
            <person name="Nolan M."/>
            <person name="Lapidus A."/>
            <person name="Lucas S."/>
            <person name="Hammon N."/>
            <person name="Deshpande S."/>
            <person name="Cheng J.F."/>
            <person name="Tapia R."/>
            <person name="Han C."/>
            <person name="Goodwin L."/>
            <person name="Pitluck S."/>
            <person name="Liolios K."/>
            <person name="Pagani I."/>
            <person name="Ivanova N."/>
            <person name="Huntemann M."/>
            <person name="Mavromatis K."/>
            <person name="Ovchinikova G."/>
            <person name="Pati A."/>
            <person name="Chen A."/>
            <person name="Palaniappan K."/>
            <person name="Land M."/>
            <person name="Hauser L."/>
            <person name="Brambilla E.M."/>
            <person name="Ngatchou-Djao O.D."/>
            <person name="Rohde M."/>
            <person name="Tindall B.J."/>
            <person name="Goker M."/>
            <person name="Detter J.C."/>
            <person name="Woyke T."/>
            <person name="Bristow J."/>
            <person name="Eisen J.A."/>
            <person name="Markowitz V."/>
            <person name="Hugenholtz P."/>
            <person name="Klenk H.P."/>
            <person name="Kyrpides N.C."/>
        </authorList>
    </citation>
    <scope>NUCLEOTIDE SEQUENCE [LARGE SCALE GENOMIC DNA]</scope>
    <source>
        <strain evidence="6">DSM 16511 / JCM 12458 / E9I37-1</strain>
    </source>
</reference>
<dbReference type="Proteomes" id="UP000008633">
    <property type="component" value="Chromosome"/>
</dbReference>
<dbReference type="NCBIfam" id="NF047751">
    <property type="entry name" value="HepT_toxin"/>
    <property type="match status" value="1"/>
</dbReference>
<dbReference type="InterPro" id="IPR052379">
    <property type="entry name" value="Type_VII_TA_RNase"/>
</dbReference>
<evidence type="ECO:0000313" key="5">
    <source>
        <dbReference type="EMBL" id="ADV46112.1"/>
    </source>
</evidence>
<dbReference type="AlphaFoldDB" id="E6X2P6"/>
<dbReference type="InterPro" id="IPR008201">
    <property type="entry name" value="HepT-like"/>
</dbReference>
<keyword evidence="3" id="KW-0378">Hydrolase</keyword>
<keyword evidence="6" id="KW-1185">Reference proteome</keyword>
<dbReference type="KEGG" id="nsa:Nitsa_0852"/>
<dbReference type="InterPro" id="IPR037038">
    <property type="entry name" value="HepT-like_sf"/>
</dbReference>
<accession>E6X2P6</accession>
<dbReference type="STRING" id="749222.Nitsa_0852"/>
<dbReference type="EMBL" id="CP002452">
    <property type="protein sequence ID" value="ADV46112.1"/>
    <property type="molecule type" value="Genomic_DNA"/>
</dbReference>
<dbReference type="eggNOG" id="COG2445">
    <property type="taxonomic scope" value="Bacteria"/>
</dbReference>
<comment type="similarity">
    <text evidence="4">Belongs to the HepT RNase toxin family.</text>
</comment>
<dbReference type="GO" id="GO:0004540">
    <property type="term" value="F:RNA nuclease activity"/>
    <property type="evidence" value="ECO:0007669"/>
    <property type="project" value="InterPro"/>
</dbReference>
<evidence type="ECO:0000256" key="3">
    <source>
        <dbReference type="ARBA" id="ARBA00022801"/>
    </source>
</evidence>
<reference evidence="6" key="2">
    <citation type="submission" date="2011-01" db="EMBL/GenBank/DDBJ databases">
        <title>The complete genome of Nitratifractor salsuginis DSM 16511.</title>
        <authorList>
            <consortium name="US DOE Joint Genome Institute (JGI-PGF)"/>
            <person name="Lucas S."/>
            <person name="Copeland A."/>
            <person name="Lapidus A."/>
            <person name="Bruce D."/>
            <person name="Goodwin L."/>
            <person name="Pitluck S."/>
            <person name="Kyrpides N."/>
            <person name="Mavromatis K."/>
            <person name="Ivanova N."/>
            <person name="Mikhailova N."/>
            <person name="Zeytun A."/>
            <person name="Detter J.C."/>
            <person name="Tapia R."/>
            <person name="Han C."/>
            <person name="Land M."/>
            <person name="Hauser L."/>
            <person name="Markowitz V."/>
            <person name="Cheng J.-F."/>
            <person name="Hugenholtz P."/>
            <person name="Woyke T."/>
            <person name="Wu D."/>
            <person name="Tindall B."/>
            <person name="Schuetze A."/>
            <person name="Brambilla E."/>
            <person name="Klenk H.-P."/>
            <person name="Eisen J.A."/>
        </authorList>
    </citation>
    <scope>NUCLEOTIDE SEQUENCE [LARGE SCALE GENOMIC DNA]</scope>
    <source>
        <strain evidence="6">DSM 16511 / JCM 12458 / E9I37-1</strain>
    </source>
</reference>